<gene>
    <name evidence="4" type="ORF">A3770_10p57830</name>
    <name evidence="3" type="ORF">CPRI1469_LOCUS2087</name>
</gene>
<dbReference type="Proteomes" id="UP000316726">
    <property type="component" value="Chromosome 10"/>
</dbReference>
<reference evidence="3" key="2">
    <citation type="submission" date="2021-01" db="EMBL/GenBank/DDBJ databases">
        <authorList>
            <person name="Corre E."/>
            <person name="Pelletier E."/>
            <person name="Niang G."/>
            <person name="Scheremetjew M."/>
            <person name="Finn R."/>
            <person name="Kale V."/>
            <person name="Holt S."/>
            <person name="Cochrane G."/>
            <person name="Meng A."/>
            <person name="Brown T."/>
            <person name="Cohen L."/>
        </authorList>
    </citation>
    <scope>NUCLEOTIDE SEQUENCE</scope>
    <source>
        <strain evidence="3">CCMP1205</strain>
    </source>
</reference>
<dbReference type="GO" id="GO:0016787">
    <property type="term" value="F:hydrolase activity"/>
    <property type="evidence" value="ECO:0007669"/>
    <property type="project" value="UniProtKB-KW"/>
</dbReference>
<dbReference type="Pfam" id="PF00561">
    <property type="entry name" value="Abhydrolase_1"/>
    <property type="match status" value="1"/>
</dbReference>
<evidence type="ECO:0000313" key="5">
    <source>
        <dbReference type="Proteomes" id="UP000316726"/>
    </source>
</evidence>
<feature type="region of interest" description="Disordered" evidence="1">
    <location>
        <begin position="305"/>
        <end position="331"/>
    </location>
</feature>
<evidence type="ECO:0000259" key="2">
    <source>
        <dbReference type="Pfam" id="PF00561"/>
    </source>
</evidence>
<name>A0A5B8MUC3_9CHLO</name>
<dbReference type="SUPFAM" id="SSF53474">
    <property type="entry name" value="alpha/beta-Hydrolases"/>
    <property type="match status" value="1"/>
</dbReference>
<protein>
    <submittedName>
        <fullName evidence="4">Alpha/beta-hydrolase</fullName>
    </submittedName>
</protein>
<dbReference type="OrthoDB" id="10249433at2759"/>
<dbReference type="Gene3D" id="3.40.50.1820">
    <property type="entry name" value="alpha/beta hydrolase"/>
    <property type="match status" value="1"/>
</dbReference>
<accession>A0A5B8MUC3</accession>
<dbReference type="EMBL" id="CP031043">
    <property type="protein sequence ID" value="QDZ23265.1"/>
    <property type="molecule type" value="Genomic_DNA"/>
</dbReference>
<evidence type="ECO:0000313" key="4">
    <source>
        <dbReference type="EMBL" id="QDZ23265.1"/>
    </source>
</evidence>
<dbReference type="EMBL" id="HBHL01003326">
    <property type="protein sequence ID" value="CAD9713238.1"/>
    <property type="molecule type" value="Transcribed_RNA"/>
</dbReference>
<organism evidence="4 5">
    <name type="scientific">Chloropicon primus</name>
    <dbReference type="NCBI Taxonomy" id="1764295"/>
    <lineage>
        <taxon>Eukaryota</taxon>
        <taxon>Viridiplantae</taxon>
        <taxon>Chlorophyta</taxon>
        <taxon>Chloropicophyceae</taxon>
        <taxon>Chloropicales</taxon>
        <taxon>Chloropicaceae</taxon>
        <taxon>Chloropicon</taxon>
    </lineage>
</organism>
<dbReference type="InterPro" id="IPR052920">
    <property type="entry name" value="DNA-binding_regulatory"/>
</dbReference>
<dbReference type="AlphaFoldDB" id="A0A5B8MUC3"/>
<dbReference type="InterPro" id="IPR000073">
    <property type="entry name" value="AB_hydrolase_1"/>
</dbReference>
<evidence type="ECO:0000313" key="3">
    <source>
        <dbReference type="EMBL" id="CAD9713238.1"/>
    </source>
</evidence>
<proteinExistence type="predicted"/>
<sequence length="331" mass="36921">MQWFNDFVGNAADLLIRPARAKYILDQLLGGKSGSFVMNRKRMKRLDFVLPNCQGHQIQASLYLQGERMEDAAGKNCVVYLHGNCGCRLDANDVVRLLLPENICVCCLDFSGSGQSGGDYITLGVREPSDLKIIVTFLRTIGIEMIGLWGRSMGAVTALRYLHMERDLSISGILVDSPFTTLVNLIHHLVSQKNVPKFATNAALYFINKTVKEKAKFDIHEVNTVESARECYVPALLAHGEKDSLIPAFHSHEIAENYSGDCHLMLLENQDHNDLRPLHFLRAARGYFKTLLKGGIKQPKELFKWAQAPAPRRETSPGSSNGMRLASTAFD</sequence>
<feature type="domain" description="AB hydrolase-1" evidence="2">
    <location>
        <begin position="78"/>
        <end position="178"/>
    </location>
</feature>
<dbReference type="PANTHER" id="PTHR43358:SF4">
    <property type="entry name" value="ALPHA_BETA HYDROLASE FOLD-1 DOMAIN-CONTAINING PROTEIN"/>
    <property type="match status" value="1"/>
</dbReference>
<evidence type="ECO:0000256" key="1">
    <source>
        <dbReference type="SAM" id="MobiDB-lite"/>
    </source>
</evidence>
<keyword evidence="5" id="KW-1185">Reference proteome</keyword>
<dbReference type="STRING" id="1764295.A0A5B8MUC3"/>
<reference evidence="4 5" key="1">
    <citation type="submission" date="2018-07" db="EMBL/GenBank/DDBJ databases">
        <title>The complete nuclear genome of the prasinophyte Chloropicon primus (CCMP1205).</title>
        <authorList>
            <person name="Pombert J.-F."/>
            <person name="Otis C."/>
            <person name="Turmel M."/>
            <person name="Lemieux C."/>
        </authorList>
    </citation>
    <scope>NUCLEOTIDE SEQUENCE [LARGE SCALE GENOMIC DNA]</scope>
    <source>
        <strain evidence="4 5">CCMP1205</strain>
    </source>
</reference>
<keyword evidence="4" id="KW-0378">Hydrolase</keyword>
<dbReference type="PANTHER" id="PTHR43358">
    <property type="entry name" value="ALPHA/BETA-HYDROLASE"/>
    <property type="match status" value="1"/>
</dbReference>
<dbReference type="InterPro" id="IPR029058">
    <property type="entry name" value="AB_hydrolase_fold"/>
</dbReference>